<keyword evidence="3" id="KW-1185">Reference proteome</keyword>
<dbReference type="GeneID" id="104715631"/>
<evidence type="ECO:0000313" key="4">
    <source>
        <dbReference type="RefSeq" id="XP_010431325.1"/>
    </source>
</evidence>
<protein>
    <submittedName>
        <fullName evidence="4">Uncharacterized protein LOC104715631</fullName>
    </submittedName>
</protein>
<evidence type="ECO:0000256" key="1">
    <source>
        <dbReference type="SAM" id="Coils"/>
    </source>
</evidence>
<feature type="compositionally biased region" description="Polar residues" evidence="2">
    <location>
        <begin position="45"/>
        <end position="55"/>
    </location>
</feature>
<accession>A0ABM0TTV6</accession>
<feature type="coiled-coil region" evidence="1">
    <location>
        <begin position="372"/>
        <end position="399"/>
    </location>
</feature>
<evidence type="ECO:0000313" key="3">
    <source>
        <dbReference type="Proteomes" id="UP000694864"/>
    </source>
</evidence>
<organism evidence="3 4">
    <name type="scientific">Camelina sativa</name>
    <name type="common">False flax</name>
    <name type="synonym">Myagrum sativum</name>
    <dbReference type="NCBI Taxonomy" id="90675"/>
    <lineage>
        <taxon>Eukaryota</taxon>
        <taxon>Viridiplantae</taxon>
        <taxon>Streptophyta</taxon>
        <taxon>Embryophyta</taxon>
        <taxon>Tracheophyta</taxon>
        <taxon>Spermatophyta</taxon>
        <taxon>Magnoliopsida</taxon>
        <taxon>eudicotyledons</taxon>
        <taxon>Gunneridae</taxon>
        <taxon>Pentapetalae</taxon>
        <taxon>rosids</taxon>
        <taxon>malvids</taxon>
        <taxon>Brassicales</taxon>
        <taxon>Brassicaceae</taxon>
        <taxon>Camelineae</taxon>
        <taxon>Camelina</taxon>
    </lineage>
</organism>
<name>A0ABM0TTV6_CAMSA</name>
<sequence length="451" mass="51349">MPTARIPPPFTPQEIQRVIPQSFRNFPPPQTLFEDTVNRLPDPPMSTTEVQNNVVNEPEDHPLSPLQQSHGHSRQPSSQGNNYDAEPQLQDDTLQSLTALLKMPGREQFTTILSPILLPKTTWFDRDKKGQLVRKITKIFTNKFDGPYYTWTCVPPDRKERYFIEFAKTHTWDPLITGAVQEHFNSICNRRMKGMVSDARTSGVKPTWIEGELWKEMVANWDTEEQQQRSSTYSKCRMSDRNGLGPHIHLSGPKSYREIQDDLEEELGREVSMGEVFYKTHTKPDGSYVDGKAEKIHQAYQQKLQEKMAELEADSTISDGTSHRRELTTDECTAIFLECTEKDSRGTPYGVGSLKDTLGKGKGNQPSQTEAFLSLQEQLKEAQRQIEVQAEIQAALRAEAAAREKETALLVAEQKQELTMMAKFMRHTNPAYLEFITSQTAEEDNLPSTTP</sequence>
<proteinExistence type="predicted"/>
<gene>
    <name evidence="4" type="primary">LOC104715631</name>
</gene>
<reference evidence="4" key="2">
    <citation type="submission" date="2025-08" db="UniProtKB">
        <authorList>
            <consortium name="RefSeq"/>
        </authorList>
    </citation>
    <scope>IDENTIFICATION</scope>
    <source>
        <tissue evidence="4">Leaf</tissue>
    </source>
</reference>
<dbReference type="Proteomes" id="UP000694864">
    <property type="component" value="Chromosome 9"/>
</dbReference>
<feature type="compositionally biased region" description="Polar residues" evidence="2">
    <location>
        <begin position="65"/>
        <end position="82"/>
    </location>
</feature>
<dbReference type="Pfam" id="PF03004">
    <property type="entry name" value="Transposase_24"/>
    <property type="match status" value="1"/>
</dbReference>
<evidence type="ECO:0000256" key="2">
    <source>
        <dbReference type="SAM" id="MobiDB-lite"/>
    </source>
</evidence>
<dbReference type="RefSeq" id="XP_010431325.1">
    <property type="nucleotide sequence ID" value="XM_010433023.1"/>
</dbReference>
<dbReference type="InterPro" id="IPR004252">
    <property type="entry name" value="Probable_transposase_24"/>
</dbReference>
<reference evidence="3" key="1">
    <citation type="journal article" date="2014" name="Nat. Commun.">
        <title>The emerging biofuel crop Camelina sativa retains a highly undifferentiated hexaploid genome structure.</title>
        <authorList>
            <person name="Kagale S."/>
            <person name="Koh C."/>
            <person name="Nixon J."/>
            <person name="Bollina V."/>
            <person name="Clarke W.E."/>
            <person name="Tuteja R."/>
            <person name="Spillane C."/>
            <person name="Robinson S.J."/>
            <person name="Links M.G."/>
            <person name="Clarke C."/>
            <person name="Higgins E.E."/>
            <person name="Huebert T."/>
            <person name="Sharpe A.G."/>
            <person name="Parkin I.A."/>
        </authorList>
    </citation>
    <scope>NUCLEOTIDE SEQUENCE [LARGE SCALE GENOMIC DNA]</scope>
    <source>
        <strain evidence="3">cv. DH55</strain>
    </source>
</reference>
<keyword evidence="1" id="KW-0175">Coiled coil</keyword>
<feature type="region of interest" description="Disordered" evidence="2">
    <location>
        <begin position="21"/>
        <end position="87"/>
    </location>
</feature>